<name>A0A163F2P8_9BACL</name>
<evidence type="ECO:0000313" key="12">
    <source>
        <dbReference type="Proteomes" id="UP000076796"/>
    </source>
</evidence>
<evidence type="ECO:0000259" key="10">
    <source>
        <dbReference type="PROSITE" id="PS52035"/>
    </source>
</evidence>
<evidence type="ECO:0000256" key="4">
    <source>
        <dbReference type="ARBA" id="ARBA00022723"/>
    </source>
</evidence>
<dbReference type="GO" id="GO:0008270">
    <property type="term" value="F:zinc ion binding"/>
    <property type="evidence" value="ECO:0007669"/>
    <property type="project" value="InterPro"/>
</dbReference>
<dbReference type="SUPFAM" id="SSF54106">
    <property type="entry name" value="LysM domain"/>
    <property type="match status" value="2"/>
</dbReference>
<dbReference type="PROSITE" id="PS00132">
    <property type="entry name" value="CARBOXYPEPT_ZN_1"/>
    <property type="match status" value="1"/>
</dbReference>
<keyword evidence="4" id="KW-0479">Metal-binding</keyword>
<dbReference type="PRINTS" id="PR00765">
    <property type="entry name" value="CRBOXYPTASEA"/>
</dbReference>
<dbReference type="PANTHER" id="PTHR11705">
    <property type="entry name" value="PROTEASE FAMILY M14 CARBOXYPEPTIDASE A,B"/>
    <property type="match status" value="1"/>
</dbReference>
<dbReference type="Pfam" id="PF00246">
    <property type="entry name" value="Peptidase_M14"/>
    <property type="match status" value="1"/>
</dbReference>
<dbReference type="EMBL" id="LWMH01000002">
    <property type="protein sequence ID" value="KZS44115.1"/>
    <property type="molecule type" value="Genomic_DNA"/>
</dbReference>
<evidence type="ECO:0000259" key="9">
    <source>
        <dbReference type="PROSITE" id="PS51782"/>
    </source>
</evidence>
<keyword evidence="7" id="KW-0482">Metalloprotease</keyword>
<keyword evidence="3" id="KW-0645">Protease</keyword>
<evidence type="ECO:0000256" key="5">
    <source>
        <dbReference type="ARBA" id="ARBA00022801"/>
    </source>
</evidence>
<dbReference type="InterPro" id="IPR034274">
    <property type="entry name" value="ENP1_M14_CPD"/>
</dbReference>
<evidence type="ECO:0000256" key="8">
    <source>
        <dbReference type="PROSITE-ProRule" id="PRU01379"/>
    </source>
</evidence>
<dbReference type="GO" id="GO:0006508">
    <property type="term" value="P:proteolysis"/>
    <property type="evidence" value="ECO:0007669"/>
    <property type="project" value="UniProtKB-KW"/>
</dbReference>
<gene>
    <name evidence="11" type="ORF">AWU65_29020</name>
</gene>
<feature type="active site" description="Proton donor/acceptor" evidence="8">
    <location>
        <position position="369"/>
    </location>
</feature>
<feature type="domain" description="LysM" evidence="9">
    <location>
        <begin position="53"/>
        <end position="97"/>
    </location>
</feature>
<dbReference type="PANTHER" id="PTHR11705:SF143">
    <property type="entry name" value="SLL0236 PROTEIN"/>
    <property type="match status" value="1"/>
</dbReference>
<feature type="domain" description="LysM" evidence="9">
    <location>
        <begin position="2"/>
        <end position="47"/>
    </location>
</feature>
<dbReference type="STRING" id="59843.A3958_01280"/>
<dbReference type="CDD" id="cd00118">
    <property type="entry name" value="LysM"/>
    <property type="match status" value="2"/>
</dbReference>
<sequence length="400" mass="45845">MQQYVVQKGDTLRRVAARYSLAFEQLITANPWAAQQPYLQQGQMLYLPTSLRRRYVIQEHDTFDSIAGTFRFRKEALEELNPGLSANHLPQGKTIVLPATTHKHWIRLSGEYGPRDLERDIQVMQLHYPAIEWSIIGRSVMGKPIYAAKIGRGPKNLHINAALHANEWMTSPCLMRFLEEYAQALTEGSSVYSYEPDEWYRNYTLWIVPMANPDGVELVQEGVTPSHPYYERLIEWNSGREDFRRWKANINGVDLGDQFPAHWDEEVARRGKVRPSPQDYAGSAPLCEAEAIVLYQHTLDISPDRAISLHSQGKEIYWNYRDYEPPESEGMARTLGQASGYRSVKLQGSDAGYKDWFIQHFRKPGFTVEIGYGINPLPLEDFEDLCVEVGSVLAAFMSLR</sequence>
<keyword evidence="12" id="KW-1185">Reference proteome</keyword>
<dbReference type="GO" id="GO:0005615">
    <property type="term" value="C:extracellular space"/>
    <property type="evidence" value="ECO:0007669"/>
    <property type="project" value="TreeGrafter"/>
</dbReference>
<dbReference type="InterPro" id="IPR018392">
    <property type="entry name" value="LysM"/>
</dbReference>
<dbReference type="Gene3D" id="3.40.630.10">
    <property type="entry name" value="Zn peptidases"/>
    <property type="match status" value="1"/>
</dbReference>
<comment type="caution">
    <text evidence="11">The sequence shown here is derived from an EMBL/GenBank/DDBJ whole genome shotgun (WGS) entry which is preliminary data.</text>
</comment>
<evidence type="ECO:0000256" key="1">
    <source>
        <dbReference type="ARBA" id="ARBA00001947"/>
    </source>
</evidence>
<dbReference type="Gene3D" id="3.10.350.10">
    <property type="entry name" value="LysM domain"/>
    <property type="match status" value="2"/>
</dbReference>
<dbReference type="SUPFAM" id="SSF53187">
    <property type="entry name" value="Zn-dependent exopeptidases"/>
    <property type="match status" value="1"/>
</dbReference>
<dbReference type="Proteomes" id="UP000076796">
    <property type="component" value="Unassembled WGS sequence"/>
</dbReference>
<dbReference type="GeneID" id="97554308"/>
<comment type="similarity">
    <text evidence="2 8">Belongs to the peptidase M14 family.</text>
</comment>
<dbReference type="OrthoDB" id="9802862at2"/>
<keyword evidence="6" id="KW-0862">Zinc</keyword>
<dbReference type="GO" id="GO:0004181">
    <property type="term" value="F:metallocarboxypeptidase activity"/>
    <property type="evidence" value="ECO:0007669"/>
    <property type="project" value="InterPro"/>
</dbReference>
<comment type="cofactor">
    <cofactor evidence="1">
        <name>Zn(2+)</name>
        <dbReference type="ChEBI" id="CHEBI:29105"/>
    </cofactor>
</comment>
<dbReference type="SMART" id="SM00257">
    <property type="entry name" value="LysM"/>
    <property type="match status" value="2"/>
</dbReference>
<dbReference type="RefSeq" id="WP_006211737.1">
    <property type="nucleotide sequence ID" value="NZ_CP147845.1"/>
</dbReference>
<evidence type="ECO:0000256" key="6">
    <source>
        <dbReference type="ARBA" id="ARBA00022833"/>
    </source>
</evidence>
<protein>
    <submittedName>
        <fullName evidence="11">Peptidase M14</fullName>
    </submittedName>
</protein>
<proteinExistence type="inferred from homology"/>
<evidence type="ECO:0000256" key="3">
    <source>
        <dbReference type="ARBA" id="ARBA00022670"/>
    </source>
</evidence>
<dbReference type="PROSITE" id="PS52035">
    <property type="entry name" value="PEPTIDASE_M14"/>
    <property type="match status" value="1"/>
</dbReference>
<keyword evidence="5" id="KW-0378">Hydrolase</keyword>
<dbReference type="Pfam" id="PF01476">
    <property type="entry name" value="LysM"/>
    <property type="match status" value="2"/>
</dbReference>
<reference evidence="11" key="1">
    <citation type="journal article" date="2016" name="Genome Announc.">
        <title>Draft genomes of two strains of Paenibacillus glucanolyticus with capability to degrade lignocellulose.</title>
        <authorList>
            <person name="Mathews S.L."/>
            <person name="Pawlak J."/>
            <person name="Grunden A.M."/>
        </authorList>
    </citation>
    <scope>NUCLEOTIDE SEQUENCE [LARGE SCALE GENOMIC DNA]</scope>
    <source>
        <strain evidence="11">SLM1</strain>
    </source>
</reference>
<organism evidence="11 12">
    <name type="scientific">Paenibacillus glucanolyticus</name>
    <dbReference type="NCBI Taxonomy" id="59843"/>
    <lineage>
        <taxon>Bacteria</taxon>
        <taxon>Bacillati</taxon>
        <taxon>Bacillota</taxon>
        <taxon>Bacilli</taxon>
        <taxon>Bacillales</taxon>
        <taxon>Paenibacillaceae</taxon>
        <taxon>Paenibacillus</taxon>
    </lineage>
</organism>
<evidence type="ECO:0000313" key="11">
    <source>
        <dbReference type="EMBL" id="KZS44115.1"/>
    </source>
</evidence>
<dbReference type="InterPro" id="IPR036779">
    <property type="entry name" value="LysM_dom_sf"/>
</dbReference>
<accession>A0A163F2P8</accession>
<dbReference type="CDD" id="cd06229">
    <property type="entry name" value="M14_Endopeptidase_I"/>
    <property type="match status" value="1"/>
</dbReference>
<dbReference type="PROSITE" id="PS51782">
    <property type="entry name" value="LYSM"/>
    <property type="match status" value="2"/>
</dbReference>
<dbReference type="SMART" id="SM00631">
    <property type="entry name" value="Zn_pept"/>
    <property type="match status" value="1"/>
</dbReference>
<dbReference type="AlphaFoldDB" id="A0A163F2P8"/>
<evidence type="ECO:0000256" key="2">
    <source>
        <dbReference type="ARBA" id="ARBA00005988"/>
    </source>
</evidence>
<dbReference type="InterPro" id="IPR000834">
    <property type="entry name" value="Peptidase_M14"/>
</dbReference>
<evidence type="ECO:0000256" key="7">
    <source>
        <dbReference type="ARBA" id="ARBA00023049"/>
    </source>
</evidence>
<dbReference type="InterPro" id="IPR057246">
    <property type="entry name" value="CARBOXYPEPT_ZN_1"/>
</dbReference>
<feature type="domain" description="Peptidase M14" evidence="10">
    <location>
        <begin position="110"/>
        <end position="400"/>
    </location>
</feature>